<gene>
    <name evidence="4" type="ORF">ETEE_2000</name>
</gene>
<name>A0A076LIP9_9GAMM</name>
<dbReference type="EMBL" id="CP006664">
    <property type="protein sequence ID" value="AIJ08445.1"/>
    <property type="molecule type" value="Genomic_DNA"/>
</dbReference>
<protein>
    <submittedName>
        <fullName evidence="4">Proline iminopeptidase</fullName>
        <ecNumber evidence="4">3.4.11.5</ecNumber>
    </submittedName>
</protein>
<dbReference type="PANTHER" id="PTHR43248:SF2">
    <property type="entry name" value="PROLYL AMINOPEPTIDASE"/>
    <property type="match status" value="1"/>
</dbReference>
<reference evidence="4 5" key="1">
    <citation type="journal article" date="2012" name="PLoS ONE">
        <title>Edwardsiella comparative phylogenomics reveal the new intra/inter-species taxonomic relationships, virulence evolution and niche adaptation mechanisms.</title>
        <authorList>
            <person name="Yang M."/>
            <person name="Lv Y."/>
            <person name="Xiao J."/>
            <person name="Wu H."/>
            <person name="Zheng H."/>
            <person name="Liu Q."/>
            <person name="Zhang Y."/>
            <person name="Wang Q."/>
        </authorList>
    </citation>
    <scope>NUCLEOTIDE SEQUENCE [LARGE SCALE GENOMIC DNA]</scope>
    <source>
        <strain evidence="5">080813</strain>
    </source>
</reference>
<dbReference type="Gene3D" id="3.40.50.1820">
    <property type="entry name" value="alpha/beta hydrolase"/>
    <property type="match status" value="1"/>
</dbReference>
<evidence type="ECO:0000256" key="1">
    <source>
        <dbReference type="ARBA" id="ARBA00010088"/>
    </source>
</evidence>
<dbReference type="GO" id="GO:0004177">
    <property type="term" value="F:aminopeptidase activity"/>
    <property type="evidence" value="ECO:0007669"/>
    <property type="project" value="UniProtKB-KW"/>
</dbReference>
<dbReference type="GeneID" id="33939610"/>
<dbReference type="Proteomes" id="UP000028681">
    <property type="component" value="Chromosome"/>
</dbReference>
<dbReference type="HOGENOM" id="CLU_024518_2_0_6"/>
<evidence type="ECO:0000256" key="2">
    <source>
        <dbReference type="ARBA" id="ARBA00022801"/>
    </source>
</evidence>
<dbReference type="EC" id="3.4.11.5" evidence="4"/>
<dbReference type="GO" id="GO:0006508">
    <property type="term" value="P:proteolysis"/>
    <property type="evidence" value="ECO:0007669"/>
    <property type="project" value="InterPro"/>
</dbReference>
<keyword evidence="4" id="KW-0645">Protease</keyword>
<dbReference type="InterPro" id="IPR051601">
    <property type="entry name" value="Serine_prot/Carboxylest_S33"/>
</dbReference>
<dbReference type="InterPro" id="IPR002410">
    <property type="entry name" value="Peptidase_S33"/>
</dbReference>
<sequence length="429" mass="48715">MIERAFLVPGMAVREFRTEVPLNWRDPSDGRRLTLFARELCAPGREADEMPCLLFLQGGPGGKCPRPTSCSGWLAEALRDYRVILMDQRGTGNSSRIEASVLRDMTPQQAADYLSHFRADAMVRDAEHLRLRHFGGRRWTTLGQSYGGFITLTYLSQAPQGLHACYITGGLPAIAPDATQLYEATYRRVAQRNQHFFTRYPQAREQLDRIVALLREQAVYLPDGDLLSVERLLTLGLDMGMSEGYERLLWLLDEAFNPEGELSDTFLNQVMQRSGFADNPLYAVLHESIYADDASGATRWAAQRVRDGLPAFSLERSSPLLTGEMIYPWMFDQMQSLRPFRAAAELLARRETWPVLYDTVRLRDNDIPVMAAVYYHDMYVDADLSLESAAQIGNLQTWITSEYDHNGLRVAPVFRRLREMMAERGVAAE</sequence>
<dbReference type="PRINTS" id="PR00793">
    <property type="entry name" value="PROAMNOPTASE"/>
</dbReference>
<dbReference type="InterPro" id="IPR029058">
    <property type="entry name" value="AB_hydrolase_fold"/>
</dbReference>
<keyword evidence="2 4" id="KW-0378">Hydrolase</keyword>
<dbReference type="AlphaFoldDB" id="A0A076LIP9"/>
<feature type="domain" description="AB hydrolase-1" evidence="3">
    <location>
        <begin position="52"/>
        <end position="406"/>
    </location>
</feature>
<keyword evidence="4" id="KW-0031">Aminopeptidase</keyword>
<proteinExistence type="inferred from homology"/>
<dbReference type="Pfam" id="PF00561">
    <property type="entry name" value="Abhydrolase_1"/>
    <property type="match status" value="1"/>
</dbReference>
<accession>A0A076LIP9</accession>
<dbReference type="SUPFAM" id="SSF53474">
    <property type="entry name" value="alpha/beta-Hydrolases"/>
    <property type="match status" value="1"/>
</dbReference>
<dbReference type="KEGG" id="ete:ETEE_2000"/>
<evidence type="ECO:0000313" key="4">
    <source>
        <dbReference type="EMBL" id="AIJ08445.1"/>
    </source>
</evidence>
<evidence type="ECO:0000313" key="5">
    <source>
        <dbReference type="Proteomes" id="UP000028681"/>
    </source>
</evidence>
<dbReference type="RefSeq" id="WP_034163004.1">
    <property type="nucleotide sequence ID" value="NZ_CP006664.1"/>
</dbReference>
<dbReference type="InterPro" id="IPR000073">
    <property type="entry name" value="AB_hydrolase_1"/>
</dbReference>
<comment type="similarity">
    <text evidence="1">Belongs to the peptidase S33 family.</text>
</comment>
<organism evidence="4 5">
    <name type="scientific">Edwardsiella anguillarum ET080813</name>
    <dbReference type="NCBI Taxonomy" id="667120"/>
    <lineage>
        <taxon>Bacteria</taxon>
        <taxon>Pseudomonadati</taxon>
        <taxon>Pseudomonadota</taxon>
        <taxon>Gammaproteobacteria</taxon>
        <taxon>Enterobacterales</taxon>
        <taxon>Hafniaceae</taxon>
        <taxon>Edwardsiella</taxon>
    </lineage>
</organism>
<evidence type="ECO:0000259" key="3">
    <source>
        <dbReference type="Pfam" id="PF00561"/>
    </source>
</evidence>
<dbReference type="PANTHER" id="PTHR43248">
    <property type="entry name" value="2-SUCCINYL-6-HYDROXY-2,4-CYCLOHEXADIENE-1-CARBOXYLATE SYNTHASE"/>
    <property type="match status" value="1"/>
</dbReference>